<dbReference type="Proteomes" id="UP000054047">
    <property type="component" value="Unassembled WGS sequence"/>
</dbReference>
<protein>
    <submittedName>
        <fullName evidence="1">Uncharacterized protein</fullName>
    </submittedName>
</protein>
<dbReference type="OrthoDB" id="5899857at2759"/>
<evidence type="ECO:0000313" key="1">
    <source>
        <dbReference type="EMBL" id="KIH62986.1"/>
    </source>
</evidence>
<accession>A0A0C2H0V9</accession>
<organism evidence="1 2">
    <name type="scientific">Ancylostoma duodenale</name>
    <dbReference type="NCBI Taxonomy" id="51022"/>
    <lineage>
        <taxon>Eukaryota</taxon>
        <taxon>Metazoa</taxon>
        <taxon>Ecdysozoa</taxon>
        <taxon>Nematoda</taxon>
        <taxon>Chromadorea</taxon>
        <taxon>Rhabditida</taxon>
        <taxon>Rhabditina</taxon>
        <taxon>Rhabditomorpha</taxon>
        <taxon>Strongyloidea</taxon>
        <taxon>Ancylostomatidae</taxon>
        <taxon>Ancylostomatinae</taxon>
        <taxon>Ancylostoma</taxon>
    </lineage>
</organism>
<proteinExistence type="predicted"/>
<reference evidence="1 2" key="1">
    <citation type="submission" date="2013-12" db="EMBL/GenBank/DDBJ databases">
        <title>Draft genome of the parsitic nematode Ancylostoma duodenale.</title>
        <authorList>
            <person name="Mitreva M."/>
        </authorList>
    </citation>
    <scope>NUCLEOTIDE SEQUENCE [LARGE SCALE GENOMIC DNA]</scope>
    <source>
        <strain evidence="1 2">Zhejiang</strain>
    </source>
</reference>
<dbReference type="EMBL" id="KN728953">
    <property type="protein sequence ID" value="KIH62986.1"/>
    <property type="molecule type" value="Genomic_DNA"/>
</dbReference>
<gene>
    <name evidence="1" type="ORF">ANCDUO_06724</name>
</gene>
<dbReference type="AlphaFoldDB" id="A0A0C2H0V9"/>
<keyword evidence="2" id="KW-1185">Reference proteome</keyword>
<name>A0A0C2H0V9_9BILA</name>
<sequence>MSYCQDVNKFECSGNHRSALEGKGLTAVFESSLTSKELTRYLLVFILFKNPSMTNYRQKVTEALSYKEVAGNRIEKHSEITTATTTTTTITTKTTTSTLPPRIHVAAPACNDGFVELDNEPIPVDVVAVPQVTHDDFKALSSKIDYLYTQTVAKEGHHHKKALENARTAMLAYEHITRKNPLARTGFPVRALDLILESAYMTSSKMPGEVEKLATNSSEYFGPLFGEEWLHGRRKVTIRCEPCYEADRSTNPTQIPAVAKKNCIPSMKIQ</sequence>
<evidence type="ECO:0000313" key="2">
    <source>
        <dbReference type="Proteomes" id="UP000054047"/>
    </source>
</evidence>